<dbReference type="SUPFAM" id="SSF51905">
    <property type="entry name" value="FAD/NAD(P)-binding domain"/>
    <property type="match status" value="1"/>
</dbReference>
<dbReference type="PANTHER" id="PTHR11552">
    <property type="entry name" value="GLUCOSE-METHANOL-CHOLINE GMC OXIDOREDUCTASE"/>
    <property type="match status" value="1"/>
</dbReference>
<dbReference type="Gene3D" id="3.30.560.10">
    <property type="entry name" value="Glucose Oxidase, domain 3"/>
    <property type="match status" value="1"/>
</dbReference>
<dbReference type="Gene3D" id="3.50.50.60">
    <property type="entry name" value="FAD/NAD(P)-binding domain"/>
    <property type="match status" value="1"/>
</dbReference>
<proteinExistence type="inferred from homology"/>
<dbReference type="EMBL" id="GBRD01007765">
    <property type="protein sequence ID" value="JAG58056.1"/>
    <property type="molecule type" value="Transcribed_RNA"/>
</dbReference>
<comment type="similarity">
    <text evidence="1">Belongs to the GMC oxidoreductase family.</text>
</comment>
<dbReference type="AlphaFoldDB" id="A0A0K8SY24"/>
<feature type="domain" description="Glucose-methanol-choline oxidoreductase C-terminal" evidence="2">
    <location>
        <begin position="35"/>
        <end position="172"/>
    </location>
</feature>
<dbReference type="GO" id="GO:0016614">
    <property type="term" value="F:oxidoreductase activity, acting on CH-OH group of donors"/>
    <property type="evidence" value="ECO:0007669"/>
    <property type="project" value="InterPro"/>
</dbReference>
<dbReference type="SUPFAM" id="SSF54373">
    <property type="entry name" value="FAD-linked reductases, C-terminal domain"/>
    <property type="match status" value="1"/>
</dbReference>
<protein>
    <recommendedName>
        <fullName evidence="2">Glucose-methanol-choline oxidoreductase C-terminal domain-containing protein</fullName>
    </recommendedName>
</protein>
<dbReference type="Pfam" id="PF05199">
    <property type="entry name" value="GMC_oxred_C"/>
    <property type="match status" value="1"/>
</dbReference>
<dbReference type="InterPro" id="IPR007867">
    <property type="entry name" value="GMC_OxRtase_C"/>
</dbReference>
<evidence type="ECO:0000313" key="3">
    <source>
        <dbReference type="EMBL" id="JAG58056.1"/>
    </source>
</evidence>
<evidence type="ECO:0000259" key="2">
    <source>
        <dbReference type="Pfam" id="PF05199"/>
    </source>
</evidence>
<accession>A0A0K8SY24</accession>
<reference evidence="3" key="1">
    <citation type="submission" date="2014-09" db="EMBL/GenBank/DDBJ databases">
        <authorList>
            <person name="Magalhaes I.L.F."/>
            <person name="Oliveira U."/>
            <person name="Santos F.R."/>
            <person name="Vidigal T.H.D.A."/>
            <person name="Brescovit A.D."/>
            <person name="Santos A.J."/>
        </authorList>
    </citation>
    <scope>NUCLEOTIDE SEQUENCE</scope>
</reference>
<dbReference type="GO" id="GO:0050660">
    <property type="term" value="F:flavin adenine dinucleotide binding"/>
    <property type="evidence" value="ECO:0007669"/>
    <property type="project" value="InterPro"/>
</dbReference>
<dbReference type="InterPro" id="IPR036188">
    <property type="entry name" value="FAD/NAD-bd_sf"/>
</dbReference>
<dbReference type="InterPro" id="IPR012132">
    <property type="entry name" value="GMC_OxRdtase"/>
</dbReference>
<dbReference type="PANTHER" id="PTHR11552:SF227">
    <property type="entry name" value="GLUCOSE DEHYDROGENASE [FAD, QUINONE]-LIKE PROTEIN"/>
    <property type="match status" value="1"/>
</dbReference>
<name>A0A0K8SY24_LYGHE</name>
<evidence type="ECO:0000256" key="1">
    <source>
        <dbReference type="ARBA" id="ARBA00010790"/>
    </source>
</evidence>
<organism evidence="3">
    <name type="scientific">Lygus hesperus</name>
    <name type="common">Western plant bug</name>
    <dbReference type="NCBI Taxonomy" id="30085"/>
    <lineage>
        <taxon>Eukaryota</taxon>
        <taxon>Metazoa</taxon>
        <taxon>Ecdysozoa</taxon>
        <taxon>Arthropoda</taxon>
        <taxon>Hexapoda</taxon>
        <taxon>Insecta</taxon>
        <taxon>Pterygota</taxon>
        <taxon>Neoptera</taxon>
        <taxon>Paraneoptera</taxon>
        <taxon>Hemiptera</taxon>
        <taxon>Heteroptera</taxon>
        <taxon>Panheteroptera</taxon>
        <taxon>Cimicomorpha</taxon>
        <taxon>Miridae</taxon>
        <taxon>Mirini</taxon>
        <taxon>Lygus</taxon>
    </lineage>
</organism>
<sequence length="188" mass="20928">MNSSLGTLDNPDLELIFGRPGEEDKFYISGFPTNPESRGKLTLRSDSFYDDPLIDSNFLSTKRDNLIIRELVEIILKLVFSTSLKDLQPEYIAPSPWLCENTTDFAGCIVEQYSLSYYHPVSTCRMGPTHDSNAVVNPELKVYGVAGLRVVDASVMPHVPSTNINAATLMVAEKASHMIRLEHECEAT</sequence>